<sequence length="447" mass="46462">MVSLDYVFEDIMTRQTFPGHSAAPERSHPLLRAGLRKALVPALVLAGLATSALAEMAPLPEPVPQPATVPQPVADAPVMAAPRDRAARPTADGIAHFAQVAAFEGGSGMAGQTFNLGIRAAFEEANRAGGVNGLTLALHGVNDSYEPDQTIAAGRQIADDPRMLAFVGSYGTATSTALQSVAADAGMALVGPLTGAGFARNTALGNVFNLRTSYAAEAEAWVAHLVDQRGFTRIGVLYQDDGFGRSGLAGVRAALARRGLETAAIGGYVRNTTAVKAAFLDMRDADVEAIAVISTQAPLSTAIRLARAHGLPDTVFTTLSFLSADALAAELGPMGAGVIFSQVVPPTWETDRPVVARYLEALAAVEPEAAPAFISLEGYMVGRLVLAGLAAAGPDPDRARFLKAMAGLTEVPVEDLTLHFGPDDNQGLDAVFLTRLSADGRIEDLTN</sequence>
<proteinExistence type="inferred from homology"/>
<gene>
    <name evidence="4" type="ORF">SAMN05421795_10357</name>
</gene>
<dbReference type="Pfam" id="PF13458">
    <property type="entry name" value="Peripla_BP_6"/>
    <property type="match status" value="1"/>
</dbReference>
<organism evidence="4 5">
    <name type="scientific">Phaeovulum vinaykumarii</name>
    <dbReference type="NCBI Taxonomy" id="407234"/>
    <lineage>
        <taxon>Bacteria</taxon>
        <taxon>Pseudomonadati</taxon>
        <taxon>Pseudomonadota</taxon>
        <taxon>Alphaproteobacteria</taxon>
        <taxon>Rhodobacterales</taxon>
        <taxon>Paracoccaceae</taxon>
        <taxon>Phaeovulum</taxon>
    </lineage>
</organism>
<evidence type="ECO:0000259" key="3">
    <source>
        <dbReference type="Pfam" id="PF13458"/>
    </source>
</evidence>
<keyword evidence="2" id="KW-0732">Signal</keyword>
<dbReference type="InterPro" id="IPR028081">
    <property type="entry name" value="Leu-bd"/>
</dbReference>
<dbReference type="InterPro" id="IPR028082">
    <property type="entry name" value="Peripla_BP_I"/>
</dbReference>
<protein>
    <submittedName>
        <fullName evidence="4">Amino acid/amide ABC transporter substrate-binding protein, HAAT family</fullName>
    </submittedName>
</protein>
<evidence type="ECO:0000256" key="2">
    <source>
        <dbReference type="ARBA" id="ARBA00022729"/>
    </source>
</evidence>
<evidence type="ECO:0000313" key="4">
    <source>
        <dbReference type="EMBL" id="SIS73317.1"/>
    </source>
</evidence>
<dbReference type="PANTHER" id="PTHR47235:SF1">
    <property type="entry name" value="BLR6548 PROTEIN"/>
    <property type="match status" value="1"/>
</dbReference>
<feature type="domain" description="Leucine-binding protein" evidence="3">
    <location>
        <begin position="101"/>
        <end position="440"/>
    </location>
</feature>
<name>A0A1N7LHM0_9RHOB</name>
<dbReference type="SUPFAM" id="SSF53822">
    <property type="entry name" value="Periplasmic binding protein-like I"/>
    <property type="match status" value="1"/>
</dbReference>
<dbReference type="OrthoDB" id="9147078at2"/>
<dbReference type="EMBL" id="FTOM01000003">
    <property type="protein sequence ID" value="SIS73317.1"/>
    <property type="molecule type" value="Genomic_DNA"/>
</dbReference>
<dbReference type="STRING" id="407234.SAMN05421795_10357"/>
<dbReference type="Gene3D" id="3.40.50.2300">
    <property type="match status" value="2"/>
</dbReference>
<reference evidence="5" key="1">
    <citation type="submission" date="2017-01" db="EMBL/GenBank/DDBJ databases">
        <authorList>
            <person name="Varghese N."/>
            <person name="Submissions S."/>
        </authorList>
    </citation>
    <scope>NUCLEOTIDE SEQUENCE [LARGE SCALE GENOMIC DNA]</scope>
    <source>
        <strain evidence="5">DSM 18714</strain>
    </source>
</reference>
<dbReference type="PANTHER" id="PTHR47235">
    <property type="entry name" value="BLR6548 PROTEIN"/>
    <property type="match status" value="1"/>
</dbReference>
<evidence type="ECO:0000313" key="5">
    <source>
        <dbReference type="Proteomes" id="UP000186098"/>
    </source>
</evidence>
<dbReference type="RefSeq" id="WP_083947669.1">
    <property type="nucleotide sequence ID" value="NZ_OBMN01000003.1"/>
</dbReference>
<dbReference type="CDD" id="cd19978">
    <property type="entry name" value="PBP1_ABC_ligand_binding-like"/>
    <property type="match status" value="1"/>
</dbReference>
<comment type="similarity">
    <text evidence="1">Belongs to the leucine-binding protein family.</text>
</comment>
<dbReference type="Proteomes" id="UP000186098">
    <property type="component" value="Unassembled WGS sequence"/>
</dbReference>
<evidence type="ECO:0000256" key="1">
    <source>
        <dbReference type="ARBA" id="ARBA00010062"/>
    </source>
</evidence>
<accession>A0A1N7LHM0</accession>
<dbReference type="AlphaFoldDB" id="A0A1N7LHM0"/>
<keyword evidence="5" id="KW-1185">Reference proteome</keyword>